<evidence type="ECO:0000256" key="1">
    <source>
        <dbReference type="ARBA" id="ARBA00004561"/>
    </source>
</evidence>
<name>A0ABV8CJP4_9GAMM</name>
<reference evidence="7" key="1">
    <citation type="journal article" date="2019" name="Int. J. Syst. Evol. Microbiol.">
        <title>The Global Catalogue of Microorganisms (GCM) 10K type strain sequencing project: providing services to taxonomists for standard genome sequencing and annotation.</title>
        <authorList>
            <consortium name="The Broad Institute Genomics Platform"/>
            <consortium name="The Broad Institute Genome Sequencing Center for Infectious Disease"/>
            <person name="Wu L."/>
            <person name="Ma J."/>
        </authorList>
    </citation>
    <scope>NUCLEOTIDE SEQUENCE [LARGE SCALE GENOMIC DNA]</scope>
    <source>
        <strain evidence="7">CCUG 54939</strain>
    </source>
</reference>
<dbReference type="InterPro" id="IPR039458">
    <property type="entry name" value="FimA-like"/>
</dbReference>
<dbReference type="InterPro" id="IPR050263">
    <property type="entry name" value="Bact_Fimbrial_Adh_Pro"/>
</dbReference>
<evidence type="ECO:0000313" key="6">
    <source>
        <dbReference type="EMBL" id="MFC3912109.1"/>
    </source>
</evidence>
<evidence type="ECO:0000256" key="2">
    <source>
        <dbReference type="ARBA" id="ARBA00006671"/>
    </source>
</evidence>
<evidence type="ECO:0000256" key="4">
    <source>
        <dbReference type="ARBA" id="ARBA00023263"/>
    </source>
</evidence>
<dbReference type="PANTHER" id="PTHR33420:SF3">
    <property type="entry name" value="FIMBRIAL SUBUNIT ELFA"/>
    <property type="match status" value="1"/>
</dbReference>
<dbReference type="PANTHER" id="PTHR33420">
    <property type="entry name" value="FIMBRIAL SUBUNIT ELFA-RELATED"/>
    <property type="match status" value="1"/>
</dbReference>
<dbReference type="EMBL" id="JBHSAF010000001">
    <property type="protein sequence ID" value="MFC3912109.1"/>
    <property type="molecule type" value="Genomic_DNA"/>
</dbReference>
<organism evidence="6 7">
    <name type="scientific">Pseudaeromonas sharmana</name>
    <dbReference type="NCBI Taxonomy" id="328412"/>
    <lineage>
        <taxon>Bacteria</taxon>
        <taxon>Pseudomonadati</taxon>
        <taxon>Pseudomonadota</taxon>
        <taxon>Gammaproteobacteria</taxon>
        <taxon>Aeromonadales</taxon>
        <taxon>Aeromonadaceae</taxon>
        <taxon>Pseudaeromonas</taxon>
    </lineage>
</organism>
<evidence type="ECO:0000313" key="7">
    <source>
        <dbReference type="Proteomes" id="UP001595692"/>
    </source>
</evidence>
<keyword evidence="3 5" id="KW-0732">Signal</keyword>
<dbReference type="RefSeq" id="WP_377150127.1">
    <property type="nucleotide sequence ID" value="NZ_JBHSAF010000001.1"/>
</dbReference>
<keyword evidence="4" id="KW-0281">Fimbrium</keyword>
<sequence length="177" mass="17863">MRLHTLASVIALTALAPAISQAADGSITINGRIVTNTCTISSGAAGKHAVTLPTVSTSALSTPNAVAGLTPVTISLTGCTPANHKVALYFEPGADTDMANGYLKNGTATGSNVEIQLLNADKSAIALNLPKANQNSQEVDLSSGAANLTYFAQYIAPTTPATAGDVTASTAFTVIYP</sequence>
<dbReference type="InterPro" id="IPR008966">
    <property type="entry name" value="Adhesion_dom_sf"/>
</dbReference>
<dbReference type="Proteomes" id="UP001595692">
    <property type="component" value="Unassembled WGS sequence"/>
</dbReference>
<accession>A0ABV8CJP4</accession>
<protein>
    <submittedName>
        <fullName evidence="6">Fimbrial protein</fullName>
    </submittedName>
</protein>
<comment type="subcellular location">
    <subcellularLocation>
        <location evidence="1">Fimbrium</location>
    </subcellularLocation>
</comment>
<dbReference type="Pfam" id="PF16970">
    <property type="entry name" value="FimA"/>
    <property type="match status" value="1"/>
</dbReference>
<dbReference type="SUPFAM" id="SSF49401">
    <property type="entry name" value="Bacterial adhesins"/>
    <property type="match status" value="1"/>
</dbReference>
<evidence type="ECO:0000256" key="3">
    <source>
        <dbReference type="ARBA" id="ARBA00022729"/>
    </source>
</evidence>
<evidence type="ECO:0000256" key="5">
    <source>
        <dbReference type="SAM" id="SignalP"/>
    </source>
</evidence>
<dbReference type="Gene3D" id="2.60.40.1090">
    <property type="entry name" value="Fimbrial-type adhesion domain"/>
    <property type="match status" value="1"/>
</dbReference>
<comment type="similarity">
    <text evidence="2">Belongs to the fimbrial protein family.</text>
</comment>
<feature type="chain" id="PRO_5045809499" evidence="5">
    <location>
        <begin position="23"/>
        <end position="177"/>
    </location>
</feature>
<dbReference type="InterPro" id="IPR036937">
    <property type="entry name" value="Adhesion_dom_fimbrial_sf"/>
</dbReference>
<gene>
    <name evidence="6" type="ORF">ACFOSS_01360</name>
</gene>
<feature type="signal peptide" evidence="5">
    <location>
        <begin position="1"/>
        <end position="22"/>
    </location>
</feature>
<proteinExistence type="inferred from homology"/>
<keyword evidence="7" id="KW-1185">Reference proteome</keyword>
<comment type="caution">
    <text evidence="6">The sequence shown here is derived from an EMBL/GenBank/DDBJ whole genome shotgun (WGS) entry which is preliminary data.</text>
</comment>